<dbReference type="PROSITE" id="PS51186">
    <property type="entry name" value="GNAT"/>
    <property type="match status" value="1"/>
</dbReference>
<proteinExistence type="predicted"/>
<dbReference type="GO" id="GO:0016747">
    <property type="term" value="F:acyltransferase activity, transferring groups other than amino-acyl groups"/>
    <property type="evidence" value="ECO:0007669"/>
    <property type="project" value="InterPro"/>
</dbReference>
<reference evidence="2 3" key="1">
    <citation type="journal article" date="2016" name="Nat. Commun.">
        <title>Thousands of microbial genomes shed light on interconnected biogeochemical processes in an aquifer system.</title>
        <authorList>
            <person name="Anantharaman K."/>
            <person name="Brown C.T."/>
            <person name="Hug L.A."/>
            <person name="Sharon I."/>
            <person name="Castelle C.J."/>
            <person name="Probst A.J."/>
            <person name="Thomas B.C."/>
            <person name="Singh A."/>
            <person name="Wilkins M.J."/>
            <person name="Karaoz U."/>
            <person name="Brodie E.L."/>
            <person name="Williams K.H."/>
            <person name="Hubbard S.S."/>
            <person name="Banfield J.F."/>
        </authorList>
    </citation>
    <scope>NUCLEOTIDE SEQUENCE [LARGE SCALE GENOMIC DNA]</scope>
</reference>
<dbReference type="EMBL" id="MFJV01000001">
    <property type="protein sequence ID" value="OGG24215.1"/>
    <property type="molecule type" value="Genomic_DNA"/>
</dbReference>
<accession>A0A1F6AHP2</accession>
<name>A0A1F6AHP2_9BACT</name>
<dbReference type="Proteomes" id="UP000178759">
    <property type="component" value="Unassembled WGS sequence"/>
</dbReference>
<feature type="domain" description="N-acetyltransferase" evidence="1">
    <location>
        <begin position="65"/>
        <end position="210"/>
    </location>
</feature>
<evidence type="ECO:0000313" key="3">
    <source>
        <dbReference type="Proteomes" id="UP000178759"/>
    </source>
</evidence>
<dbReference type="InterPro" id="IPR016181">
    <property type="entry name" value="Acyl_CoA_acyltransferase"/>
</dbReference>
<comment type="caution">
    <text evidence="2">The sequence shown here is derived from an EMBL/GenBank/DDBJ whole genome shotgun (WGS) entry which is preliminary data.</text>
</comment>
<evidence type="ECO:0000313" key="2">
    <source>
        <dbReference type="EMBL" id="OGG24215.1"/>
    </source>
</evidence>
<sequence length="210" mass="24200">MLSNEEFAELEYQFHAFGKSPILYFENSSPLIEELEKFIEHGYTRTWEDSWMFFEGTPVDQSRFSSVRKVEDQKALEVFLSTWDASLQPNDPQNPYGSVKDYLENYRQAWLKFSTSNRVQYFTVYDEKQPVATSLLHSFEGVGYISNVGSLQTERGGGFGKLATLYAVHQSQQMGNIVHSISTEEGTYPNQFYKRIGFVTRFTGVGLTKR</sequence>
<organism evidence="2 3">
    <name type="scientific">Candidatus Gottesmanbacteria bacterium RIFCSPLOWO2_01_FULL_43_11b</name>
    <dbReference type="NCBI Taxonomy" id="1798392"/>
    <lineage>
        <taxon>Bacteria</taxon>
        <taxon>Candidatus Gottesmaniibacteriota</taxon>
    </lineage>
</organism>
<evidence type="ECO:0000259" key="1">
    <source>
        <dbReference type="PROSITE" id="PS51186"/>
    </source>
</evidence>
<gene>
    <name evidence="2" type="ORF">A3A79_03435</name>
</gene>
<dbReference type="InterPro" id="IPR000182">
    <property type="entry name" value="GNAT_dom"/>
</dbReference>
<dbReference type="STRING" id="1798392.A3A79_03435"/>
<protein>
    <recommendedName>
        <fullName evidence="1">N-acetyltransferase domain-containing protein</fullName>
    </recommendedName>
</protein>
<dbReference type="AlphaFoldDB" id="A0A1F6AHP2"/>
<dbReference type="SUPFAM" id="SSF55729">
    <property type="entry name" value="Acyl-CoA N-acyltransferases (Nat)"/>
    <property type="match status" value="1"/>
</dbReference>
<dbReference type="Gene3D" id="3.40.630.30">
    <property type="match status" value="1"/>
</dbReference>